<gene>
    <name evidence="1" type="ORF">MHI_LOCUS769402</name>
</gene>
<sequence>MEQKTGTARSEALTRWEKLLKTRGASLFPQEIPPLVPRSFLPWKNSFFQARHRLSGRITDLHYREANLGFVPLKRSIKSVGTNVTVRT</sequence>
<protein>
    <submittedName>
        <fullName evidence="1">Uncharacterized protein</fullName>
    </submittedName>
</protein>
<feature type="non-terminal residue" evidence="1">
    <location>
        <position position="88"/>
    </location>
</feature>
<proteinExistence type="predicted"/>
<reference evidence="1" key="1">
    <citation type="submission" date="2020-07" db="EMBL/GenBank/DDBJ databases">
        <authorList>
            <person name="Nazaruddin N."/>
        </authorList>
    </citation>
    <scope>NUCLEOTIDE SEQUENCE</scope>
</reference>
<evidence type="ECO:0000313" key="1">
    <source>
        <dbReference type="EMBL" id="CAD1478007.1"/>
    </source>
</evidence>
<accession>A0A6V7HC66</accession>
<dbReference type="EMBL" id="CAJDYZ010010420">
    <property type="protein sequence ID" value="CAD1478007.1"/>
    <property type="molecule type" value="Genomic_DNA"/>
</dbReference>
<dbReference type="AlphaFoldDB" id="A0A6V7HC66"/>
<evidence type="ECO:0000313" key="2">
    <source>
        <dbReference type="Proteomes" id="UP000752696"/>
    </source>
</evidence>
<comment type="caution">
    <text evidence="1">The sequence shown here is derived from an EMBL/GenBank/DDBJ whole genome shotgun (WGS) entry which is preliminary data.</text>
</comment>
<organism evidence="1 2">
    <name type="scientific">Heterotrigona itama</name>
    <dbReference type="NCBI Taxonomy" id="395501"/>
    <lineage>
        <taxon>Eukaryota</taxon>
        <taxon>Metazoa</taxon>
        <taxon>Ecdysozoa</taxon>
        <taxon>Arthropoda</taxon>
        <taxon>Hexapoda</taxon>
        <taxon>Insecta</taxon>
        <taxon>Pterygota</taxon>
        <taxon>Neoptera</taxon>
        <taxon>Endopterygota</taxon>
        <taxon>Hymenoptera</taxon>
        <taxon>Apocrita</taxon>
        <taxon>Aculeata</taxon>
        <taxon>Apoidea</taxon>
        <taxon>Anthophila</taxon>
        <taxon>Apidae</taxon>
        <taxon>Heterotrigona</taxon>
    </lineage>
</organism>
<keyword evidence="2" id="KW-1185">Reference proteome</keyword>
<dbReference type="Proteomes" id="UP000752696">
    <property type="component" value="Unassembled WGS sequence"/>
</dbReference>
<name>A0A6V7HC66_9HYME</name>